<dbReference type="EMBL" id="JACAZF010000011">
    <property type="protein sequence ID" value="KAF7293080.1"/>
    <property type="molecule type" value="Genomic_DNA"/>
</dbReference>
<proteinExistence type="predicted"/>
<reference evidence="1" key="1">
    <citation type="submission" date="2020-05" db="EMBL/GenBank/DDBJ databases">
        <title>Mycena genomes resolve the evolution of fungal bioluminescence.</title>
        <authorList>
            <person name="Tsai I.J."/>
        </authorList>
    </citation>
    <scope>NUCLEOTIDE SEQUENCE</scope>
    <source>
        <strain evidence="1">171206Taipei</strain>
    </source>
</reference>
<dbReference type="AlphaFoldDB" id="A0A8H6S874"/>
<sequence length="221" mass="25757">MPNLTCVVVELDVVLPRELLSTLAVIQSLTRLDIHQLRLESWTDPYLFIFFSPRFLGSCFALQETQAHTAKRRPMSFHFYERSAGTSRSCCCPAICFSAQFSQLEWNRLKSFTITDHPPAPSIALHLLVGNMRRLAILELLFAPHLAKNQLPPFFVDYVDNSLSYRHLRAPTSMRATLYSSTFRLRFEILVCSPTPYDRRMKWHYDESQMLGFFWRIRSSN</sequence>
<organism evidence="1 2">
    <name type="scientific">Mycena indigotica</name>
    <dbReference type="NCBI Taxonomy" id="2126181"/>
    <lineage>
        <taxon>Eukaryota</taxon>
        <taxon>Fungi</taxon>
        <taxon>Dikarya</taxon>
        <taxon>Basidiomycota</taxon>
        <taxon>Agaricomycotina</taxon>
        <taxon>Agaricomycetes</taxon>
        <taxon>Agaricomycetidae</taxon>
        <taxon>Agaricales</taxon>
        <taxon>Marasmiineae</taxon>
        <taxon>Mycenaceae</taxon>
        <taxon>Mycena</taxon>
    </lineage>
</organism>
<keyword evidence="2" id="KW-1185">Reference proteome</keyword>
<name>A0A8H6S874_9AGAR</name>
<dbReference type="Proteomes" id="UP000636479">
    <property type="component" value="Unassembled WGS sequence"/>
</dbReference>
<protein>
    <submittedName>
        <fullName evidence="1">Uncharacterized protein</fullName>
    </submittedName>
</protein>
<accession>A0A8H6S874</accession>
<dbReference type="RefSeq" id="XP_037215508.1">
    <property type="nucleotide sequence ID" value="XM_037368582.1"/>
</dbReference>
<gene>
    <name evidence="1" type="ORF">MIND_01207400</name>
</gene>
<dbReference type="OrthoDB" id="2747524at2759"/>
<evidence type="ECO:0000313" key="1">
    <source>
        <dbReference type="EMBL" id="KAF7293080.1"/>
    </source>
</evidence>
<comment type="caution">
    <text evidence="1">The sequence shown here is derived from an EMBL/GenBank/DDBJ whole genome shotgun (WGS) entry which is preliminary data.</text>
</comment>
<evidence type="ECO:0000313" key="2">
    <source>
        <dbReference type="Proteomes" id="UP000636479"/>
    </source>
</evidence>
<dbReference type="GeneID" id="59351098"/>